<accession>A0ABQ7GIV6</accession>
<name>A0ABQ7GIV6_DUNSA</name>
<keyword evidence="2" id="KW-0479">Metal-binding</keyword>
<sequence>MVVHGGLFTRDDVTLDEIRKIDRFREPPEEGVMCEALWSDPSPVKGRTPSKRGVGVMFGADVTKTFLDRNNLELIVRSHEVGVRATLVL</sequence>
<dbReference type="InterPro" id="IPR006186">
    <property type="entry name" value="Ser/Thr-sp_prot-phosphatase"/>
</dbReference>
<dbReference type="SUPFAM" id="SSF56300">
    <property type="entry name" value="Metallo-dependent phosphatases"/>
    <property type="match status" value="1"/>
</dbReference>
<evidence type="ECO:0000313" key="5">
    <source>
        <dbReference type="EMBL" id="KAF5834541.1"/>
    </source>
</evidence>
<gene>
    <name evidence="5" type="ORF">DUNSADRAFT_8749</name>
</gene>
<evidence type="ECO:0000256" key="2">
    <source>
        <dbReference type="ARBA" id="ARBA00022723"/>
    </source>
</evidence>
<comment type="cofactor">
    <cofactor evidence="1">
        <name>Mn(2+)</name>
        <dbReference type="ChEBI" id="CHEBI:29035"/>
    </cofactor>
</comment>
<dbReference type="PANTHER" id="PTHR45668:SF5">
    <property type="entry name" value="SERINE_THREONINE-PROTEIN PHOSPHATASE 5"/>
    <property type="match status" value="1"/>
</dbReference>
<dbReference type="Gene3D" id="3.60.21.10">
    <property type="match status" value="1"/>
</dbReference>
<protein>
    <submittedName>
        <fullName evidence="5">Metallo-dependent phosphatase-like protein</fullName>
    </submittedName>
</protein>
<dbReference type="InterPro" id="IPR029052">
    <property type="entry name" value="Metallo-depent_PP-like"/>
</dbReference>
<keyword evidence="6" id="KW-1185">Reference proteome</keyword>
<comment type="caution">
    <text evidence="5">The sequence shown here is derived from an EMBL/GenBank/DDBJ whole genome shotgun (WGS) entry which is preliminary data.</text>
</comment>
<evidence type="ECO:0000259" key="4">
    <source>
        <dbReference type="Pfam" id="PF00149"/>
    </source>
</evidence>
<dbReference type="PRINTS" id="PR00114">
    <property type="entry name" value="STPHPHTASE"/>
</dbReference>
<evidence type="ECO:0000256" key="1">
    <source>
        <dbReference type="ARBA" id="ARBA00001936"/>
    </source>
</evidence>
<reference evidence="5" key="1">
    <citation type="submission" date="2017-08" db="EMBL/GenBank/DDBJ databases">
        <authorList>
            <person name="Polle J.E."/>
            <person name="Barry K."/>
            <person name="Cushman J."/>
            <person name="Schmutz J."/>
            <person name="Tran D."/>
            <person name="Hathwaick L.T."/>
            <person name="Yim W.C."/>
            <person name="Jenkins J."/>
            <person name="Mckie-Krisberg Z.M."/>
            <person name="Prochnik S."/>
            <person name="Lindquist E."/>
            <person name="Dockter R.B."/>
            <person name="Adam C."/>
            <person name="Molina H."/>
            <person name="Bunkerborg J."/>
            <person name="Jin E."/>
            <person name="Buchheim M."/>
            <person name="Magnuson J."/>
        </authorList>
    </citation>
    <scope>NUCLEOTIDE SEQUENCE</scope>
    <source>
        <strain evidence="5">CCAP 19/18</strain>
    </source>
</reference>
<dbReference type="Pfam" id="PF00149">
    <property type="entry name" value="Metallophos"/>
    <property type="match status" value="1"/>
</dbReference>
<evidence type="ECO:0000256" key="3">
    <source>
        <dbReference type="ARBA" id="ARBA00023211"/>
    </source>
</evidence>
<dbReference type="InterPro" id="IPR051134">
    <property type="entry name" value="PPP_phosphatase"/>
</dbReference>
<dbReference type="PANTHER" id="PTHR45668">
    <property type="entry name" value="SERINE/THREONINE-PROTEIN PHOSPHATASE 5-RELATED"/>
    <property type="match status" value="1"/>
</dbReference>
<evidence type="ECO:0000313" key="6">
    <source>
        <dbReference type="Proteomes" id="UP000815325"/>
    </source>
</evidence>
<dbReference type="Proteomes" id="UP000815325">
    <property type="component" value="Unassembled WGS sequence"/>
</dbReference>
<feature type="domain" description="Calcineurin-like phosphoesterase" evidence="4">
    <location>
        <begin position="2"/>
        <end position="81"/>
    </location>
</feature>
<dbReference type="InterPro" id="IPR004843">
    <property type="entry name" value="Calcineurin-like_PHP"/>
</dbReference>
<organism evidence="5 6">
    <name type="scientific">Dunaliella salina</name>
    <name type="common">Green alga</name>
    <name type="synonym">Protococcus salinus</name>
    <dbReference type="NCBI Taxonomy" id="3046"/>
    <lineage>
        <taxon>Eukaryota</taxon>
        <taxon>Viridiplantae</taxon>
        <taxon>Chlorophyta</taxon>
        <taxon>core chlorophytes</taxon>
        <taxon>Chlorophyceae</taxon>
        <taxon>CS clade</taxon>
        <taxon>Chlamydomonadales</taxon>
        <taxon>Dunaliellaceae</taxon>
        <taxon>Dunaliella</taxon>
    </lineage>
</organism>
<proteinExistence type="predicted"/>
<dbReference type="EMBL" id="MU069750">
    <property type="protein sequence ID" value="KAF5834541.1"/>
    <property type="molecule type" value="Genomic_DNA"/>
</dbReference>
<keyword evidence="3" id="KW-0464">Manganese</keyword>